<dbReference type="Proteomes" id="UP001223144">
    <property type="component" value="Unassembled WGS sequence"/>
</dbReference>
<organism evidence="2 3">
    <name type="scientific">Streptomyces chengmaiensis</name>
    <dbReference type="NCBI Taxonomy" id="3040919"/>
    <lineage>
        <taxon>Bacteria</taxon>
        <taxon>Bacillati</taxon>
        <taxon>Actinomycetota</taxon>
        <taxon>Actinomycetes</taxon>
        <taxon>Kitasatosporales</taxon>
        <taxon>Streptomycetaceae</taxon>
        <taxon>Streptomyces</taxon>
    </lineage>
</organism>
<dbReference type="EMBL" id="JARWBG010000033">
    <property type="protein sequence ID" value="MDH2391873.1"/>
    <property type="molecule type" value="Genomic_DNA"/>
</dbReference>
<evidence type="ECO:0000313" key="3">
    <source>
        <dbReference type="Proteomes" id="UP001223144"/>
    </source>
</evidence>
<proteinExistence type="predicted"/>
<feature type="compositionally biased region" description="Basic and acidic residues" evidence="1">
    <location>
        <begin position="180"/>
        <end position="196"/>
    </location>
</feature>
<keyword evidence="3" id="KW-1185">Reference proteome</keyword>
<reference evidence="2 3" key="1">
    <citation type="submission" date="2023-04" db="EMBL/GenBank/DDBJ databases">
        <title>Streptomyces chengmaiensis sp. nov. isolated from the stem of mangrove plant in Hainan.</title>
        <authorList>
            <person name="Huang X."/>
            <person name="Zhou S."/>
            <person name="Chu X."/>
            <person name="Xie Y."/>
            <person name="Lin Y."/>
        </authorList>
    </citation>
    <scope>NUCLEOTIDE SEQUENCE [LARGE SCALE GENOMIC DNA]</scope>
    <source>
        <strain evidence="2 3">HNM0663</strain>
    </source>
</reference>
<gene>
    <name evidence="2" type="ORF">QCN29_24450</name>
</gene>
<evidence type="ECO:0008006" key="4">
    <source>
        <dbReference type="Google" id="ProtNLM"/>
    </source>
</evidence>
<evidence type="ECO:0000313" key="2">
    <source>
        <dbReference type="EMBL" id="MDH2391873.1"/>
    </source>
</evidence>
<name>A0ABT6HT31_9ACTN</name>
<protein>
    <recommendedName>
        <fullName evidence="4">Lipoprotein</fullName>
    </recommendedName>
</protein>
<accession>A0ABT6HT31</accession>
<dbReference type="RefSeq" id="WP_279930813.1">
    <property type="nucleotide sequence ID" value="NZ_JARWBG010000033.1"/>
</dbReference>
<evidence type="ECO:0000256" key="1">
    <source>
        <dbReference type="SAM" id="MobiDB-lite"/>
    </source>
</evidence>
<comment type="caution">
    <text evidence="2">The sequence shown here is derived from an EMBL/GenBank/DDBJ whole genome shotgun (WGS) entry which is preliminary data.</text>
</comment>
<dbReference type="PROSITE" id="PS51257">
    <property type="entry name" value="PROKAR_LIPOPROTEIN"/>
    <property type="match status" value="1"/>
</dbReference>
<sequence length="218" mass="22329">MTSSRTSRGAARRVAALLLGAAVLSGCGIRTTQVPVDAGTAPSRVPCEVSGEDAASDSQADGLSVRIYLMCTSQLEQVVRVAQIPEEKAAVSPLLIARALLDELAEQPSQAEQEAGFATHVNEPIGLSGPRAGDPAGTLRLSRQPEDLPAGALAQIVCTFAENGVAVAEDSVVLGGPGEYEPRGYRCDTRAKERPEGPMPTLSALPPAAASPSASASS</sequence>
<feature type="compositionally biased region" description="Low complexity" evidence="1">
    <location>
        <begin position="202"/>
        <end position="218"/>
    </location>
</feature>
<feature type="region of interest" description="Disordered" evidence="1">
    <location>
        <begin position="178"/>
        <end position="218"/>
    </location>
</feature>